<feature type="transmembrane region" description="Helical" evidence="1">
    <location>
        <begin position="241"/>
        <end position="260"/>
    </location>
</feature>
<feature type="transmembrane region" description="Helical" evidence="1">
    <location>
        <begin position="109"/>
        <end position="127"/>
    </location>
</feature>
<feature type="transmembrane region" description="Helical" evidence="1">
    <location>
        <begin position="428"/>
        <end position="446"/>
    </location>
</feature>
<feature type="transmembrane region" description="Helical" evidence="1">
    <location>
        <begin position="139"/>
        <end position="157"/>
    </location>
</feature>
<feature type="transmembrane region" description="Helical" evidence="1">
    <location>
        <begin position="76"/>
        <end position="97"/>
    </location>
</feature>
<feature type="transmembrane region" description="Helical" evidence="1">
    <location>
        <begin position="458"/>
        <end position="479"/>
    </location>
</feature>
<proteinExistence type="predicted"/>
<dbReference type="EMBL" id="UINC01029794">
    <property type="protein sequence ID" value="SVB13125.1"/>
    <property type="molecule type" value="Genomic_DNA"/>
</dbReference>
<evidence type="ECO:0000256" key="1">
    <source>
        <dbReference type="SAM" id="Phobius"/>
    </source>
</evidence>
<organism evidence="2">
    <name type="scientific">marine metagenome</name>
    <dbReference type="NCBI Taxonomy" id="408172"/>
    <lineage>
        <taxon>unclassified sequences</taxon>
        <taxon>metagenomes</taxon>
        <taxon>ecological metagenomes</taxon>
    </lineage>
</organism>
<dbReference type="PANTHER" id="PTHR16214">
    <property type="entry name" value="TRANSMEMBRANE PROTEIN 260"/>
    <property type="match status" value="1"/>
</dbReference>
<dbReference type="InterPro" id="IPR021280">
    <property type="entry name" value="TMEM260-like"/>
</dbReference>
<feature type="non-terminal residue" evidence="2">
    <location>
        <position position="693"/>
    </location>
</feature>
<feature type="transmembrane region" description="Helical" evidence="1">
    <location>
        <begin position="169"/>
        <end position="201"/>
    </location>
</feature>
<protein>
    <recommendedName>
        <fullName evidence="3">DUF2723 domain-containing protein</fullName>
    </recommendedName>
</protein>
<name>A0A382BH21_9ZZZZ</name>
<dbReference type="PANTHER" id="PTHR16214:SF3">
    <property type="entry name" value="TRANSMEMBRANE PROTEIN 260"/>
    <property type="match status" value="1"/>
</dbReference>
<dbReference type="AlphaFoldDB" id="A0A382BH21"/>
<feature type="transmembrane region" description="Helical" evidence="1">
    <location>
        <begin position="404"/>
        <end position="422"/>
    </location>
</feature>
<sequence>MNYLNKIIASITFLFSLIVYIMTMAPTTSFWDCGEFIATSVIMGVPHPPGTPFYLLLGNFFSQLPTFNDIGARVNLISPLFSAFAVMFLYLIIVQLIEEWRGESKSFPDFLITYGSAFIGALTFAFTDSHWFNAVEAEVYSLSTFFTSIVVWLILQWSKNSGHSGNVRYILIIAYMFGLAIGIHLLNLLALPFIALIIYFTKYEFKFTSFFATVAITLLTFMIIYLGIVKGIPNLANSYGLIVPIIFVLIIFATMAYSVWKENNQLSSILTCLVLILIGFSTYTTIFIRATQHPNINENNPDTIEGALAYMNRDQYGDWDILNPAFTLARSECSYSNRWTENKNNPTGSEELNFMWNYQIKEMYLRYFAWQFVGIENYEDRSWELITLKGELIKTLRGIDWSRYGLPFPLLFGVIGMIFHFSRDWKRALAVLALFLATGIMIILYLNQYDPQPRERDYSYVGSFFTFSIWIGMGVAALQEKIKDWLEGVEIAAFVSVGLTGIILIIMPISMLATDYREHNRNGNYVAWDYAYNMLNSCEPNGIIFTNGDNDTFPLWYIQEVEGVRTDVRVVNLSLLNTPWYIDQLKNKEPKIPLNIKNDWIKKMDPVLGTAYALNEWTSIWPELKAQYNQYTKAQYGTNYSVANFGILSKWGPTEARIGSGKKQIKWDLRPKLSNYLRVQDIMILRIIEDSIK</sequence>
<feature type="transmembrane region" description="Helical" evidence="1">
    <location>
        <begin position="207"/>
        <end position="229"/>
    </location>
</feature>
<keyword evidence="1" id="KW-1133">Transmembrane helix</keyword>
<evidence type="ECO:0008006" key="3">
    <source>
        <dbReference type="Google" id="ProtNLM"/>
    </source>
</evidence>
<keyword evidence="1" id="KW-0812">Transmembrane</keyword>
<evidence type="ECO:0000313" key="2">
    <source>
        <dbReference type="EMBL" id="SVB13125.1"/>
    </source>
</evidence>
<accession>A0A382BH21</accession>
<dbReference type="Pfam" id="PF11028">
    <property type="entry name" value="TMEM260-like"/>
    <property type="match status" value="1"/>
</dbReference>
<feature type="transmembrane region" description="Helical" evidence="1">
    <location>
        <begin position="266"/>
        <end position="288"/>
    </location>
</feature>
<feature type="transmembrane region" description="Helical" evidence="1">
    <location>
        <begin position="7"/>
        <end position="25"/>
    </location>
</feature>
<dbReference type="InterPro" id="IPR052724">
    <property type="entry name" value="GT117_domain-containing"/>
</dbReference>
<reference evidence="2" key="1">
    <citation type="submission" date="2018-05" db="EMBL/GenBank/DDBJ databases">
        <authorList>
            <person name="Lanie J.A."/>
            <person name="Ng W.-L."/>
            <person name="Kazmierczak K.M."/>
            <person name="Andrzejewski T.M."/>
            <person name="Davidsen T.M."/>
            <person name="Wayne K.J."/>
            <person name="Tettelin H."/>
            <person name="Glass J.I."/>
            <person name="Rusch D."/>
            <person name="Podicherti R."/>
            <person name="Tsui H.-C.T."/>
            <person name="Winkler M.E."/>
        </authorList>
    </citation>
    <scope>NUCLEOTIDE SEQUENCE</scope>
</reference>
<keyword evidence="1" id="KW-0472">Membrane</keyword>
<gene>
    <name evidence="2" type="ORF">METZ01_LOCUS165979</name>
</gene>
<feature type="transmembrane region" description="Helical" evidence="1">
    <location>
        <begin position="491"/>
        <end position="513"/>
    </location>
</feature>